<dbReference type="Proteomes" id="UP000289340">
    <property type="component" value="Chromosome 19"/>
</dbReference>
<dbReference type="InterPro" id="IPR055695">
    <property type="entry name" value="DUF7271"/>
</dbReference>
<dbReference type="AlphaFoldDB" id="A0A445FDJ1"/>
<dbReference type="PANTHER" id="PTHR10492">
    <property type="match status" value="1"/>
</dbReference>
<keyword evidence="1 7" id="KW-0347">Helicase</keyword>
<dbReference type="InterPro" id="IPR027417">
    <property type="entry name" value="P-loop_NTPase"/>
</dbReference>
<dbReference type="Pfam" id="PF05970">
    <property type="entry name" value="PIF1"/>
    <property type="match status" value="1"/>
</dbReference>
<protein>
    <recommendedName>
        <fullName evidence="1">ATP-dependent DNA helicase</fullName>
        <ecNumber evidence="1">5.6.2.3</ecNumber>
    </recommendedName>
</protein>
<feature type="domain" description="DNA helicase Pif1-like 2B" evidence="5">
    <location>
        <begin position="983"/>
        <end position="1029"/>
    </location>
</feature>
<dbReference type="Pfam" id="PF14214">
    <property type="entry name" value="Helitron_like_N"/>
    <property type="match status" value="1"/>
</dbReference>
<dbReference type="PANTHER" id="PTHR10492:SF78">
    <property type="entry name" value="ATP-DEPENDENT DNA HELICASE"/>
    <property type="match status" value="1"/>
</dbReference>
<dbReference type="Gene3D" id="3.40.50.300">
    <property type="entry name" value="P-loop containing nucleotide triphosphate hydrolases"/>
    <property type="match status" value="1"/>
</dbReference>
<keyword evidence="8" id="KW-1185">Reference proteome</keyword>
<organism evidence="7 8">
    <name type="scientific">Glycine soja</name>
    <name type="common">Wild soybean</name>
    <dbReference type="NCBI Taxonomy" id="3848"/>
    <lineage>
        <taxon>Eukaryota</taxon>
        <taxon>Viridiplantae</taxon>
        <taxon>Streptophyta</taxon>
        <taxon>Embryophyta</taxon>
        <taxon>Tracheophyta</taxon>
        <taxon>Spermatophyta</taxon>
        <taxon>Magnoliopsida</taxon>
        <taxon>eudicotyledons</taxon>
        <taxon>Gunneridae</taxon>
        <taxon>Pentapetalae</taxon>
        <taxon>rosids</taxon>
        <taxon>fabids</taxon>
        <taxon>Fabales</taxon>
        <taxon>Fabaceae</taxon>
        <taxon>Papilionoideae</taxon>
        <taxon>50 kb inversion clade</taxon>
        <taxon>NPAAA clade</taxon>
        <taxon>indigoferoid/millettioid clade</taxon>
        <taxon>Phaseoleae</taxon>
        <taxon>Glycine</taxon>
        <taxon>Glycine subgen. Soja</taxon>
    </lineage>
</organism>
<evidence type="ECO:0000256" key="2">
    <source>
        <dbReference type="SAM" id="MobiDB-lite"/>
    </source>
</evidence>
<dbReference type="InterPro" id="IPR025476">
    <property type="entry name" value="Helitron_helicase-like"/>
</dbReference>
<keyword evidence="1" id="KW-0233">DNA recombination</keyword>
<dbReference type="GO" id="GO:0006310">
    <property type="term" value="P:DNA recombination"/>
    <property type="evidence" value="ECO:0007669"/>
    <property type="project" value="UniProtKB-KW"/>
</dbReference>
<evidence type="ECO:0000259" key="4">
    <source>
        <dbReference type="Pfam" id="PF14214"/>
    </source>
</evidence>
<dbReference type="EMBL" id="QZWG01000019">
    <property type="protein sequence ID" value="RZB46925.1"/>
    <property type="molecule type" value="Genomic_DNA"/>
</dbReference>
<feature type="domain" description="DNA helicase Pif1-like DEAD-box helicase" evidence="3">
    <location>
        <begin position="743"/>
        <end position="959"/>
    </location>
</feature>
<evidence type="ECO:0000313" key="7">
    <source>
        <dbReference type="EMBL" id="RZB46925.1"/>
    </source>
</evidence>
<reference evidence="7 8" key="1">
    <citation type="submission" date="2018-09" db="EMBL/GenBank/DDBJ databases">
        <title>A high-quality reference genome of wild soybean provides a powerful tool to mine soybean genomes.</title>
        <authorList>
            <person name="Xie M."/>
            <person name="Chung C.Y.L."/>
            <person name="Li M.-W."/>
            <person name="Wong F.-L."/>
            <person name="Chan T.-F."/>
            <person name="Lam H.-M."/>
        </authorList>
    </citation>
    <scope>NUCLEOTIDE SEQUENCE [LARGE SCALE GENOMIC DNA]</scope>
    <source>
        <strain evidence="8">cv. W05</strain>
        <tissue evidence="7">Hypocotyl of etiolated seedlings</tissue>
    </source>
</reference>
<evidence type="ECO:0000259" key="3">
    <source>
        <dbReference type="Pfam" id="PF05970"/>
    </source>
</evidence>
<keyword evidence="1" id="KW-0067">ATP-binding</keyword>
<dbReference type="InterPro" id="IPR049163">
    <property type="entry name" value="Pif1-like_2B_dom"/>
</dbReference>
<dbReference type="Pfam" id="PF23935">
    <property type="entry name" value="DUF7271"/>
    <property type="match status" value="1"/>
</dbReference>
<gene>
    <name evidence="7" type="ORF">D0Y65_050808</name>
</gene>
<feature type="domain" description="Helitron helicase-like" evidence="4">
    <location>
        <begin position="413"/>
        <end position="528"/>
    </location>
</feature>
<dbReference type="InterPro" id="IPR010285">
    <property type="entry name" value="DNA_helicase_pif1-like_DEAD"/>
</dbReference>
<evidence type="ECO:0000259" key="5">
    <source>
        <dbReference type="Pfam" id="PF21530"/>
    </source>
</evidence>
<dbReference type="GO" id="GO:0006281">
    <property type="term" value="P:DNA repair"/>
    <property type="evidence" value="ECO:0007669"/>
    <property type="project" value="UniProtKB-KW"/>
</dbReference>
<accession>A0A445FDJ1</accession>
<feature type="domain" description="DUF7271" evidence="6">
    <location>
        <begin position="36"/>
        <end position="111"/>
    </location>
</feature>
<evidence type="ECO:0000313" key="8">
    <source>
        <dbReference type="Proteomes" id="UP000289340"/>
    </source>
</evidence>
<dbReference type="GO" id="GO:0005524">
    <property type="term" value="F:ATP binding"/>
    <property type="evidence" value="ECO:0007669"/>
    <property type="project" value="UniProtKB-KW"/>
</dbReference>
<keyword evidence="1" id="KW-0227">DNA damage</keyword>
<comment type="catalytic activity">
    <reaction evidence="1">
        <text>ATP + H2O = ADP + phosphate + H(+)</text>
        <dbReference type="Rhea" id="RHEA:13065"/>
        <dbReference type="ChEBI" id="CHEBI:15377"/>
        <dbReference type="ChEBI" id="CHEBI:15378"/>
        <dbReference type="ChEBI" id="CHEBI:30616"/>
        <dbReference type="ChEBI" id="CHEBI:43474"/>
        <dbReference type="ChEBI" id="CHEBI:456216"/>
        <dbReference type="EC" id="5.6.2.3"/>
    </reaction>
</comment>
<keyword evidence="1" id="KW-0547">Nucleotide-binding</keyword>
<feature type="region of interest" description="Disordered" evidence="2">
    <location>
        <begin position="211"/>
        <end position="258"/>
    </location>
</feature>
<dbReference type="EC" id="5.6.2.3" evidence="1"/>
<comment type="caution">
    <text evidence="7">The sequence shown here is derived from an EMBL/GenBank/DDBJ whole genome shotgun (WGS) entry which is preliminary data.</text>
</comment>
<dbReference type="GO" id="GO:0016887">
    <property type="term" value="F:ATP hydrolysis activity"/>
    <property type="evidence" value="ECO:0007669"/>
    <property type="project" value="RHEA"/>
</dbReference>
<dbReference type="GO" id="GO:0000723">
    <property type="term" value="P:telomere maintenance"/>
    <property type="evidence" value="ECO:0007669"/>
    <property type="project" value="InterPro"/>
</dbReference>
<comment type="similarity">
    <text evidence="1">Belongs to the helicase family.</text>
</comment>
<dbReference type="SUPFAM" id="SSF52540">
    <property type="entry name" value="P-loop containing nucleoside triphosphate hydrolases"/>
    <property type="match status" value="2"/>
</dbReference>
<name>A0A445FDJ1_GLYSO</name>
<dbReference type="GO" id="GO:0043139">
    <property type="term" value="F:5'-3' DNA helicase activity"/>
    <property type="evidence" value="ECO:0007669"/>
    <property type="project" value="UniProtKB-EC"/>
</dbReference>
<evidence type="ECO:0000256" key="1">
    <source>
        <dbReference type="RuleBase" id="RU363044"/>
    </source>
</evidence>
<keyword evidence="1" id="KW-0234">DNA repair</keyword>
<proteinExistence type="inferred from homology"/>
<keyword evidence="1" id="KW-0378">Hydrolase</keyword>
<comment type="cofactor">
    <cofactor evidence="1">
        <name>Mg(2+)</name>
        <dbReference type="ChEBI" id="CHEBI:18420"/>
    </cofactor>
</comment>
<sequence>MSCQSSTDSNVNLIEIPSFYHRQWDPHYPPVVLFAYNGCSYPIKLRKDHNKDFFADGLKQFRKELNIQEGITITYAATDQRLDIQSSLHATLDYQTCGRPPTTRRTHVWTIEVSKAMISAPHPLVLPTNALTYVGASTQNMTILTNDAHPLVWKLTIYDPKTSQQCVADPWYRYLKQNDFSPGDELCFYFRPKKSMGIGYQKRVKYEMENSAQARKNRKHILQERRKASHTQNQQLSNGKDDYKPPIEISDDSDEETNINQTNIDAGATYNDIGDPVWKCIHCKAMMWYDERINKDKQSKNPRFALCCGDDKIQLPLLEDPPQPMRQLLFDSNSTKSKNFQANIRSYNLMFAFRSPDTKVDIRYNTGKGPSTFRIHGQGHHLIGSLLPTPNNSPKVDKYINLNVYNNGPETHGNDKRKRIILPNSFVRSCRYMEQLYFDGMEICGHIGFPYLLLTLTCNPAWSEIQQKVRKCNLRPDDCLDVVSRIFKIKFTHLMNDLKSRHVFGIILGFVYTIEWQKRGLPHAHILIFLHPSNKYLNPEDIDNIIYVEIPNKDTHLELYELVSKHMIHGPCGLPNRRAPFYRRRKNGHMVEKNGIELDNRFVVSYSPHLLLKYRAHLNMEWCNQSTSIKYLFKYINKGSDRITTTIVNVQNKDCTQTEVHMMKLNTILIVGIHLSVKESMHLFLSEIENLLQGNRKSLRDFPSMPYPIGYAANTHGNKLIFNEMSYDKELLHAEFNKYYHSLTNEQCVIFDNIMRVVTTQSGGVYFLYGYGGTGKTFIWKTLSSAIRSNGGIVLTVASSGIALLLLPGGRTTHFKFVIPVSATQNSTCNIHQGGDLTELLKITKLIIWDEASMCHKFSFEALDKSLKDIMHNDKPFGGKVIVFGGDFRQILPVVPRGSHSDIVHTSLNASYIWDHCQILKLTKNMRLQTNAAETNSHDLKQFSDWLLDIGDGKLGEPNDVYADSDDKSDELLNPGFGVLTLEFLNSLKTSGIPNHKSKIKVGTPIILLCNLDQADRIYNETRLIFTRLGAHVVEAEIITGPNIGH</sequence>
<evidence type="ECO:0000259" key="6">
    <source>
        <dbReference type="Pfam" id="PF23935"/>
    </source>
</evidence>
<dbReference type="Pfam" id="PF21530">
    <property type="entry name" value="Pif1_2B_dom"/>
    <property type="match status" value="1"/>
</dbReference>